<dbReference type="RefSeq" id="WP_236981866.1">
    <property type="nucleotide sequence ID" value="NZ_AP023086.1"/>
</dbReference>
<sequence>MSKIIVLVLFLSLAATDASLPKIEKIISVLGYQAEFQERFDYLLPSLVVDRRAGRAEFFALHQQRRNGVVSAYKQHLDWDVRFLEIKSFLENDFTPEEVDAIYKFISSKYGATTLKKIQQAKKTTKKLEDLKAAIEVLKAKNIEALLKDKERELFKLTASLDNYLEPQESDLLTEFLKSSHGASAIEKLNKLDDLLRDSMSFGLEQYNKDVAILNAEYQEGLNSIVNALSPEDSALLVTNSAREDLRFMVARDNGEMVGYRVKPRRRAEGVDNLLFLEGDIIISINGISISEPRRVRELYQLIKDVTLLHFVVVRQGELIDIIMDGAAHDPGYVPRSCLD</sequence>
<organism evidence="2 3">
    <name type="scientific">Marinagarivorans cellulosilyticus</name>
    <dbReference type="NCBI Taxonomy" id="2721545"/>
    <lineage>
        <taxon>Bacteria</taxon>
        <taxon>Pseudomonadati</taxon>
        <taxon>Pseudomonadota</taxon>
        <taxon>Gammaproteobacteria</taxon>
        <taxon>Cellvibrionales</taxon>
        <taxon>Cellvibrionaceae</taxon>
        <taxon>Marinagarivorans</taxon>
    </lineage>
</organism>
<dbReference type="InterPro" id="IPR036034">
    <property type="entry name" value="PDZ_sf"/>
</dbReference>
<protein>
    <recommendedName>
        <fullName evidence="4">PDZ domain-containing protein</fullName>
    </recommendedName>
</protein>
<keyword evidence="3" id="KW-1185">Reference proteome</keyword>
<dbReference type="EMBL" id="AP023086">
    <property type="protein sequence ID" value="BCD97891.1"/>
    <property type="molecule type" value="Genomic_DNA"/>
</dbReference>
<feature type="coiled-coil region" evidence="1">
    <location>
        <begin position="121"/>
        <end position="160"/>
    </location>
</feature>
<accession>A0AAN2BKD5</accession>
<dbReference type="AlphaFoldDB" id="A0AAN2BKD5"/>
<evidence type="ECO:0000313" key="2">
    <source>
        <dbReference type="EMBL" id="BCD97891.1"/>
    </source>
</evidence>
<evidence type="ECO:0000256" key="1">
    <source>
        <dbReference type="SAM" id="Coils"/>
    </source>
</evidence>
<dbReference type="Gene3D" id="2.30.42.10">
    <property type="match status" value="1"/>
</dbReference>
<proteinExistence type="predicted"/>
<dbReference type="SUPFAM" id="SSF50156">
    <property type="entry name" value="PDZ domain-like"/>
    <property type="match status" value="1"/>
</dbReference>
<reference evidence="2 3" key="1">
    <citation type="journal article" date="2022" name="IScience">
        <title>An ultrasensitive nanofiber-based assay for enzymatic hydrolysis and deep-sea microbial degradation of cellulose.</title>
        <authorList>
            <person name="Tsudome M."/>
            <person name="Tachioka M."/>
            <person name="Miyazaki M."/>
            <person name="Uchimura K."/>
            <person name="Tsuda M."/>
            <person name="Takaki Y."/>
            <person name="Deguchi S."/>
        </authorList>
    </citation>
    <scope>NUCLEOTIDE SEQUENCE [LARGE SCALE GENOMIC DNA]</scope>
    <source>
        <strain evidence="2 3">GE09</strain>
    </source>
</reference>
<evidence type="ECO:0008006" key="4">
    <source>
        <dbReference type="Google" id="ProtNLM"/>
    </source>
</evidence>
<gene>
    <name evidence="2" type="ORF">MARGE09_P2092</name>
</gene>
<keyword evidence="1" id="KW-0175">Coiled coil</keyword>
<dbReference type="Proteomes" id="UP001320119">
    <property type="component" value="Chromosome"/>
</dbReference>
<dbReference type="KEGG" id="marq:MARGE09_P2092"/>
<name>A0AAN2BKD5_9GAMM</name>
<evidence type="ECO:0000313" key="3">
    <source>
        <dbReference type="Proteomes" id="UP001320119"/>
    </source>
</evidence>